<dbReference type="AlphaFoldDB" id="A0A4R1Q3B9"/>
<comment type="caution">
    <text evidence="2">The sequence shown here is derived from an EMBL/GenBank/DDBJ whole genome shotgun (WGS) entry which is preliminary data.</text>
</comment>
<proteinExistence type="predicted"/>
<feature type="transmembrane region" description="Helical" evidence="1">
    <location>
        <begin position="42"/>
        <end position="62"/>
    </location>
</feature>
<dbReference type="EMBL" id="SLUI01000002">
    <property type="protein sequence ID" value="TCL39295.1"/>
    <property type="molecule type" value="Genomic_DNA"/>
</dbReference>
<dbReference type="OrthoDB" id="9954684at2"/>
<reference evidence="2 3" key="1">
    <citation type="submission" date="2019-03" db="EMBL/GenBank/DDBJ databases">
        <title>Genomic Encyclopedia of Type Strains, Phase IV (KMG-IV): sequencing the most valuable type-strain genomes for metagenomic binning, comparative biology and taxonomic classification.</title>
        <authorList>
            <person name="Goeker M."/>
        </authorList>
    </citation>
    <scope>NUCLEOTIDE SEQUENCE [LARGE SCALE GENOMIC DNA]</scope>
    <source>
        <strain evidence="2 3">DSM 15969</strain>
    </source>
</reference>
<keyword evidence="1" id="KW-0472">Membrane</keyword>
<evidence type="ECO:0000313" key="2">
    <source>
        <dbReference type="EMBL" id="TCL39295.1"/>
    </source>
</evidence>
<sequence>MKKLIGLVLGVCFLYYLAYLPTFVFFVFIGQHIQAILGITEQTFITLLNLLFASLLLLFILWDHGKHRVR</sequence>
<evidence type="ECO:0000313" key="3">
    <source>
        <dbReference type="Proteomes" id="UP000295063"/>
    </source>
</evidence>
<feature type="transmembrane region" description="Helical" evidence="1">
    <location>
        <begin position="7"/>
        <end position="30"/>
    </location>
</feature>
<dbReference type="Proteomes" id="UP000295063">
    <property type="component" value="Unassembled WGS sequence"/>
</dbReference>
<evidence type="ECO:0000256" key="1">
    <source>
        <dbReference type="SAM" id="Phobius"/>
    </source>
</evidence>
<gene>
    <name evidence="2" type="ORF">EV210_102209</name>
</gene>
<accession>A0A4R1Q3B9</accession>
<keyword evidence="3" id="KW-1185">Reference proteome</keyword>
<dbReference type="RefSeq" id="WP_132075588.1">
    <property type="nucleotide sequence ID" value="NZ_DAIMLW010000059.1"/>
</dbReference>
<keyword evidence="1" id="KW-0812">Transmembrane</keyword>
<name>A0A4R1Q3B9_9FIRM</name>
<protein>
    <submittedName>
        <fullName evidence="2">Uncharacterized protein</fullName>
    </submittedName>
</protein>
<keyword evidence="1" id="KW-1133">Transmembrane helix</keyword>
<organism evidence="2 3">
    <name type="scientific">Anaerospora hongkongensis</name>
    <dbReference type="NCBI Taxonomy" id="244830"/>
    <lineage>
        <taxon>Bacteria</taxon>
        <taxon>Bacillati</taxon>
        <taxon>Bacillota</taxon>
        <taxon>Negativicutes</taxon>
        <taxon>Selenomonadales</taxon>
        <taxon>Sporomusaceae</taxon>
        <taxon>Anaerospora</taxon>
    </lineage>
</organism>